<protein>
    <submittedName>
        <fullName evidence="7">Pilus (MSHA type) biogenesis protein MshL</fullName>
    </submittedName>
</protein>
<keyword evidence="8" id="KW-1185">Reference proteome</keyword>
<dbReference type="InterPro" id="IPR001775">
    <property type="entry name" value="GspD/PilQ"/>
</dbReference>
<dbReference type="Proteomes" id="UP001321445">
    <property type="component" value="Chromosome"/>
</dbReference>
<dbReference type="PANTHER" id="PTHR30332">
    <property type="entry name" value="PROBABLE GENERAL SECRETION PATHWAY PROTEIN D"/>
    <property type="match status" value="1"/>
</dbReference>
<feature type="compositionally biased region" description="Low complexity" evidence="4">
    <location>
        <begin position="170"/>
        <end position="179"/>
    </location>
</feature>
<dbReference type="InterPro" id="IPR011514">
    <property type="entry name" value="Secretin_N_2"/>
</dbReference>
<dbReference type="InterPro" id="IPR050810">
    <property type="entry name" value="Bact_Secretion_Sys_Channel"/>
</dbReference>
<gene>
    <name evidence="7" type="primary">mshL</name>
    <name evidence="7" type="ORF">HCR_10840</name>
</gene>
<feature type="domain" description="Type II/III secretion system secretin-like" evidence="5">
    <location>
        <begin position="326"/>
        <end position="505"/>
    </location>
</feature>
<keyword evidence="3" id="KW-0472">Membrane</keyword>
<dbReference type="PANTHER" id="PTHR30332:SF24">
    <property type="entry name" value="SECRETIN GSPD-RELATED"/>
    <property type="match status" value="1"/>
</dbReference>
<evidence type="ECO:0000256" key="1">
    <source>
        <dbReference type="ARBA" id="ARBA00004370"/>
    </source>
</evidence>
<proteinExistence type="predicted"/>
<reference evidence="7 8" key="1">
    <citation type="submission" date="2023-03" db="EMBL/GenBank/DDBJ databases">
        <title>Description of Hydrogenimonas sp. ISO32.</title>
        <authorList>
            <person name="Mino S."/>
            <person name="Fukazawa S."/>
            <person name="Sawabe T."/>
        </authorList>
    </citation>
    <scope>NUCLEOTIDE SEQUENCE [LARGE SCALE GENOMIC DNA]</scope>
    <source>
        <strain evidence="7 8">ISO32</strain>
    </source>
</reference>
<accession>A0ABM8FKC9</accession>
<comment type="subcellular location">
    <subcellularLocation>
        <location evidence="1">Membrane</location>
    </subcellularLocation>
</comment>
<evidence type="ECO:0000256" key="3">
    <source>
        <dbReference type="ARBA" id="ARBA00023136"/>
    </source>
</evidence>
<dbReference type="RefSeq" id="WP_286337949.1">
    <property type="nucleotide sequence ID" value="NZ_AP027370.1"/>
</dbReference>
<evidence type="ECO:0000259" key="6">
    <source>
        <dbReference type="Pfam" id="PF07655"/>
    </source>
</evidence>
<name>A0ABM8FKC9_9BACT</name>
<dbReference type="Pfam" id="PF00263">
    <property type="entry name" value="Secretin"/>
    <property type="match status" value="1"/>
</dbReference>
<evidence type="ECO:0000256" key="2">
    <source>
        <dbReference type="ARBA" id="ARBA00022729"/>
    </source>
</evidence>
<dbReference type="InterPro" id="IPR004846">
    <property type="entry name" value="T2SS/T3SS_dom"/>
</dbReference>
<organism evidence="7 8">
    <name type="scientific">Hydrogenimonas cancrithermarum</name>
    <dbReference type="NCBI Taxonomy" id="2993563"/>
    <lineage>
        <taxon>Bacteria</taxon>
        <taxon>Pseudomonadati</taxon>
        <taxon>Campylobacterota</taxon>
        <taxon>Epsilonproteobacteria</taxon>
        <taxon>Campylobacterales</taxon>
        <taxon>Hydrogenimonadaceae</taxon>
        <taxon>Hydrogenimonas</taxon>
    </lineage>
</organism>
<evidence type="ECO:0000313" key="8">
    <source>
        <dbReference type="Proteomes" id="UP001321445"/>
    </source>
</evidence>
<keyword evidence="2" id="KW-0732">Signal</keyword>
<dbReference type="Pfam" id="PF07655">
    <property type="entry name" value="Secretin_N_2"/>
    <property type="match status" value="1"/>
</dbReference>
<evidence type="ECO:0000313" key="7">
    <source>
        <dbReference type="EMBL" id="BDY12772.1"/>
    </source>
</evidence>
<dbReference type="Gene3D" id="3.30.1370.130">
    <property type="match status" value="1"/>
</dbReference>
<sequence length="506" mass="54635">MVGIVQIVLIFLLFAGCSQQQRKITTPDYGTQAVKKEIAAANERPVSSPPPPLVLPPVYQPLDPLADRTVSFTGEGVALSKLLYAISKSVGLNLVIDKDVPAGMPVTLTLRNASLKEALGVVMDISGCYYELKGSILHVKRMVTKTFIVPYVHMQTSSVTELGGDILGSAQTGSSSSSSGGSGGGSGQTAVSGKRTLKYSNPEEANDFYAQLEENVQKTLSEEGRYTLNRYSGVLTVHDTKKRVEEVESLVKSVMDRTGKQILIEAKILEVVLNHNHQYGVEWQRVFDNLANNGKLTFSQSLGLQGAVAGAIQYTSDNWNVILSVLHNAGDVETLSNPRIKVLNGQSALLSSGKLVPFWEKEVEYTAVSSGGSNTVAVPQITYNRRDVLDGIAIGVTPVIMTDGRIMLNIVPINSSIEDIVEYKDEAGNTVATAPIINMKEAGTTVFSNDNEIVVIGGLINTTEKNIVEGVPFLDEIPGVGALFRNEQKSLEKREMVILLKINVVR</sequence>
<evidence type="ECO:0000259" key="5">
    <source>
        <dbReference type="Pfam" id="PF00263"/>
    </source>
</evidence>
<dbReference type="EMBL" id="AP027370">
    <property type="protein sequence ID" value="BDY12772.1"/>
    <property type="molecule type" value="Genomic_DNA"/>
</dbReference>
<feature type="domain" description="Secretin N-terminal" evidence="6">
    <location>
        <begin position="144"/>
        <end position="228"/>
    </location>
</feature>
<evidence type="ECO:0000256" key="4">
    <source>
        <dbReference type="SAM" id="MobiDB-lite"/>
    </source>
</evidence>
<feature type="region of interest" description="Disordered" evidence="4">
    <location>
        <begin position="170"/>
        <end position="193"/>
    </location>
</feature>
<dbReference type="PRINTS" id="PR00811">
    <property type="entry name" value="BCTERIALGSPD"/>
</dbReference>